<reference evidence="2" key="1">
    <citation type="submission" date="2018-02" db="EMBL/GenBank/DDBJ databases">
        <authorList>
            <person name="Cohen D.B."/>
            <person name="Kent A.D."/>
        </authorList>
    </citation>
    <scope>NUCLEOTIDE SEQUENCE</scope>
</reference>
<feature type="compositionally biased region" description="Polar residues" evidence="1">
    <location>
        <begin position="78"/>
        <end position="92"/>
    </location>
</feature>
<name>A0A2N9G9S3_FAGSY</name>
<proteinExistence type="predicted"/>
<gene>
    <name evidence="2" type="ORF">FSB_LOCUS24194</name>
</gene>
<sequence length="103" mass="11315">MAMSKPEMVITNLNPGGKKVSVCNNKEPEKVIKSELAAGFGTKPWFNKPKPGTVIPAKKKLVKTMMYEYLANVICPRRSSSSGPNKTSSCFEKNSKAIYPHTP</sequence>
<protein>
    <submittedName>
        <fullName evidence="2">Uncharacterized protein</fullName>
    </submittedName>
</protein>
<evidence type="ECO:0000313" key="2">
    <source>
        <dbReference type="EMBL" id="SPC96312.1"/>
    </source>
</evidence>
<evidence type="ECO:0000256" key="1">
    <source>
        <dbReference type="SAM" id="MobiDB-lite"/>
    </source>
</evidence>
<accession>A0A2N9G9S3</accession>
<dbReference type="EMBL" id="OIVN01001657">
    <property type="protein sequence ID" value="SPC96312.1"/>
    <property type="molecule type" value="Genomic_DNA"/>
</dbReference>
<dbReference type="AlphaFoldDB" id="A0A2N9G9S3"/>
<organism evidence="2">
    <name type="scientific">Fagus sylvatica</name>
    <name type="common">Beechnut</name>
    <dbReference type="NCBI Taxonomy" id="28930"/>
    <lineage>
        <taxon>Eukaryota</taxon>
        <taxon>Viridiplantae</taxon>
        <taxon>Streptophyta</taxon>
        <taxon>Embryophyta</taxon>
        <taxon>Tracheophyta</taxon>
        <taxon>Spermatophyta</taxon>
        <taxon>Magnoliopsida</taxon>
        <taxon>eudicotyledons</taxon>
        <taxon>Gunneridae</taxon>
        <taxon>Pentapetalae</taxon>
        <taxon>rosids</taxon>
        <taxon>fabids</taxon>
        <taxon>Fagales</taxon>
        <taxon>Fagaceae</taxon>
        <taxon>Fagus</taxon>
    </lineage>
</organism>
<feature type="region of interest" description="Disordered" evidence="1">
    <location>
        <begin position="76"/>
        <end position="103"/>
    </location>
</feature>